<dbReference type="EMBL" id="FOQG01000001">
    <property type="protein sequence ID" value="SFH64021.1"/>
    <property type="molecule type" value="Genomic_DNA"/>
</dbReference>
<proteinExistence type="predicted"/>
<accession>A0A1I3BQF7</accession>
<feature type="region of interest" description="Disordered" evidence="1">
    <location>
        <begin position="257"/>
        <end position="287"/>
    </location>
</feature>
<dbReference type="CDD" id="cd00060">
    <property type="entry name" value="FHA"/>
    <property type="match status" value="1"/>
</dbReference>
<evidence type="ECO:0000256" key="1">
    <source>
        <dbReference type="SAM" id="MobiDB-lite"/>
    </source>
</evidence>
<dbReference type="AlphaFoldDB" id="A0A1I3BQF7"/>
<dbReference type="OrthoDB" id="5065133at2"/>
<reference evidence="2 3" key="1">
    <citation type="submission" date="2016-10" db="EMBL/GenBank/DDBJ databases">
        <authorList>
            <person name="de Groot N.N."/>
        </authorList>
    </citation>
    <scope>NUCLEOTIDE SEQUENCE [LARGE SCALE GENOMIC DNA]</scope>
    <source>
        <strain evidence="2 3">CGMCC 1.11156</strain>
    </source>
</reference>
<dbReference type="Gene3D" id="2.60.200.20">
    <property type="match status" value="1"/>
</dbReference>
<dbReference type="InterPro" id="IPR008984">
    <property type="entry name" value="SMAD_FHA_dom_sf"/>
</dbReference>
<evidence type="ECO:0000313" key="3">
    <source>
        <dbReference type="Proteomes" id="UP000198649"/>
    </source>
</evidence>
<feature type="compositionally biased region" description="Gly residues" evidence="1">
    <location>
        <begin position="257"/>
        <end position="266"/>
    </location>
</feature>
<protein>
    <recommendedName>
        <fullName evidence="4">FHA domain-containing protein</fullName>
    </recommendedName>
</protein>
<organism evidence="2 3">
    <name type="scientific">Nocardioides psychrotolerans</name>
    <dbReference type="NCBI Taxonomy" id="1005945"/>
    <lineage>
        <taxon>Bacteria</taxon>
        <taxon>Bacillati</taxon>
        <taxon>Actinomycetota</taxon>
        <taxon>Actinomycetes</taxon>
        <taxon>Propionibacteriales</taxon>
        <taxon>Nocardioidaceae</taxon>
        <taxon>Nocardioides</taxon>
    </lineage>
</organism>
<sequence length="287" mass="30884">MTLTLVADLEFEIERPGSNPVRGRLRGSGDRMTLEVDDPGAFAGAGDAVSVRSIAEALATQGLVVRVMHRGDHLVSLGDVSAPWWQRRVTGTRRIRLGSLRGAWTSARSRARGTAPVLPGPGLVPPGTVLPLFPTMHRLARRGVGTTHDPARGGGARLVRAAETVGPGERQPIFWLEDGMLIGSDPGCDLVLAGLEPVHARIVHDVRDEWVIKAIEGVTRVHGAPVLAQILRTGARVDLGSHRLAYFREEFADHGRPFGGRIGGEAGHQLPQEPRETHPPEHRDTTG</sequence>
<evidence type="ECO:0008006" key="4">
    <source>
        <dbReference type="Google" id="ProtNLM"/>
    </source>
</evidence>
<dbReference type="Proteomes" id="UP000198649">
    <property type="component" value="Unassembled WGS sequence"/>
</dbReference>
<gene>
    <name evidence="2" type="ORF">SAMN05216561_101246</name>
</gene>
<dbReference type="RefSeq" id="WP_091109736.1">
    <property type="nucleotide sequence ID" value="NZ_BKAF01000001.1"/>
</dbReference>
<feature type="compositionally biased region" description="Basic and acidic residues" evidence="1">
    <location>
        <begin position="273"/>
        <end position="287"/>
    </location>
</feature>
<dbReference type="SUPFAM" id="SSF49879">
    <property type="entry name" value="SMAD/FHA domain"/>
    <property type="match status" value="1"/>
</dbReference>
<evidence type="ECO:0000313" key="2">
    <source>
        <dbReference type="EMBL" id="SFH64021.1"/>
    </source>
</evidence>
<dbReference type="STRING" id="1005945.SAMN05216561_101246"/>
<name>A0A1I3BQF7_9ACTN</name>
<keyword evidence="3" id="KW-1185">Reference proteome</keyword>